<feature type="region of interest" description="Disordered" evidence="1">
    <location>
        <begin position="35"/>
        <end position="61"/>
    </location>
</feature>
<gene>
    <name evidence="3" type="ORF">CAUS1442_LOCUS656</name>
    <name evidence="4" type="ORF">CAUS1442_LOCUS658</name>
</gene>
<keyword evidence="2" id="KW-0732">Signal</keyword>
<dbReference type="AlphaFoldDB" id="A0A6T6DL26"/>
<organism evidence="3">
    <name type="scientific">Craspedostauros australis</name>
    <dbReference type="NCBI Taxonomy" id="1486917"/>
    <lineage>
        <taxon>Eukaryota</taxon>
        <taxon>Sar</taxon>
        <taxon>Stramenopiles</taxon>
        <taxon>Ochrophyta</taxon>
        <taxon>Bacillariophyta</taxon>
        <taxon>Bacillariophyceae</taxon>
        <taxon>Bacillariophycidae</taxon>
        <taxon>Naviculales</taxon>
        <taxon>Naviculaceae</taxon>
        <taxon>Craspedostauros</taxon>
    </lineage>
</organism>
<feature type="signal peptide" evidence="2">
    <location>
        <begin position="1"/>
        <end position="23"/>
    </location>
</feature>
<dbReference type="EMBL" id="HBEF01001041">
    <property type="protein sequence ID" value="CAD8328561.1"/>
    <property type="molecule type" value="Transcribed_RNA"/>
</dbReference>
<evidence type="ECO:0000256" key="1">
    <source>
        <dbReference type="SAM" id="MobiDB-lite"/>
    </source>
</evidence>
<name>A0A6T6DL26_9STRA</name>
<reference evidence="3" key="1">
    <citation type="submission" date="2021-01" db="EMBL/GenBank/DDBJ databases">
        <authorList>
            <person name="Corre E."/>
            <person name="Pelletier E."/>
            <person name="Niang G."/>
            <person name="Scheremetjew M."/>
            <person name="Finn R."/>
            <person name="Kale V."/>
            <person name="Holt S."/>
            <person name="Cochrane G."/>
            <person name="Meng A."/>
            <person name="Brown T."/>
            <person name="Cohen L."/>
        </authorList>
    </citation>
    <scope>NUCLEOTIDE SEQUENCE</scope>
    <source>
        <strain evidence="3">CCMP3328</strain>
    </source>
</reference>
<evidence type="ECO:0000256" key="2">
    <source>
        <dbReference type="SAM" id="SignalP"/>
    </source>
</evidence>
<protein>
    <submittedName>
        <fullName evidence="3">Uncharacterized protein</fullName>
    </submittedName>
</protein>
<dbReference type="EMBL" id="HBEF01001039">
    <property type="protein sequence ID" value="CAD8328559.1"/>
    <property type="molecule type" value="Transcribed_RNA"/>
</dbReference>
<sequence length="399" mass="42948">MVSFGKATLFLSIMSSVMDFTLGEETQVMMQKTRNLKGANGGSQSKDSKLGGFSSDETEVNTEAWRNRQTEWFYGELAQIQNKELLRQLEQFGAIDFSGVGATTAYTLTSVAGPDACVAGNPGIGRNGQFTEVCCDTLKKLIEFWSLDPAIDNTQLARIQMKGVKGQILTDTALLKAIFGQSPLVTDELIQRLQGGIQQGLPGGFDNPLLATVAIATGSLTDTGTIGGVITDATGQRFFLPSAVSSISIGDGLTDFLEGLDTIQPFLFETAVNSLFPPYLRSVVEPSSIPELLAQGGETPITQNLRRTEREVVRFMMVGYFVAHDKGTLFFDTFCDFLEYPRASRALSNCAIIVGANLAAMDGEDVKTTKLIEYAKANFIGIAGSDPSICPTPPGCFDD</sequence>
<evidence type="ECO:0000313" key="3">
    <source>
        <dbReference type="EMBL" id="CAD8328559.1"/>
    </source>
</evidence>
<feature type="chain" id="PRO_5036191644" evidence="2">
    <location>
        <begin position="24"/>
        <end position="399"/>
    </location>
</feature>
<evidence type="ECO:0000313" key="4">
    <source>
        <dbReference type="EMBL" id="CAD8328561.1"/>
    </source>
</evidence>
<proteinExistence type="predicted"/>
<accession>A0A6T6DL26</accession>